<proteinExistence type="predicted"/>
<evidence type="ECO:0000313" key="7">
    <source>
        <dbReference type="Proteomes" id="UP000234752"/>
    </source>
</evidence>
<dbReference type="PANTHER" id="PTHR43065:SF47">
    <property type="match status" value="1"/>
</dbReference>
<reference evidence="6 7" key="1">
    <citation type="submission" date="2017-12" db="EMBL/GenBank/DDBJ databases">
        <title>Genomes of bacteria within cyanobacterial aggregates.</title>
        <authorList>
            <person name="Cai H."/>
        </authorList>
    </citation>
    <scope>NUCLEOTIDE SEQUENCE [LARGE SCALE GENOMIC DNA]</scope>
    <source>
        <strain evidence="6 7">TH16</strain>
    </source>
</reference>
<protein>
    <recommendedName>
        <fullName evidence="2">histidine kinase</fullName>
        <ecNumber evidence="2">2.7.13.3</ecNumber>
    </recommendedName>
</protein>
<evidence type="ECO:0000256" key="3">
    <source>
        <dbReference type="ARBA" id="ARBA00022553"/>
    </source>
</evidence>
<keyword evidence="7" id="KW-1185">Reference proteome</keyword>
<feature type="transmembrane region" description="Helical" evidence="5">
    <location>
        <begin position="280"/>
        <end position="301"/>
    </location>
</feature>
<dbReference type="KEGG" id="ncb:C0V82_01660"/>
<feature type="transmembrane region" description="Helical" evidence="5">
    <location>
        <begin position="244"/>
        <end position="260"/>
    </location>
</feature>
<dbReference type="GO" id="GO:0000155">
    <property type="term" value="F:phosphorelay sensor kinase activity"/>
    <property type="evidence" value="ECO:0007669"/>
    <property type="project" value="InterPro"/>
</dbReference>
<dbReference type="PROSITE" id="PS50109">
    <property type="entry name" value="HIS_KIN"/>
    <property type="match status" value="1"/>
</dbReference>
<dbReference type="AlphaFoldDB" id="A0A2K9NA99"/>
<dbReference type="InterPro" id="IPR003594">
    <property type="entry name" value="HATPase_dom"/>
</dbReference>
<dbReference type="PRINTS" id="PR00344">
    <property type="entry name" value="BCTRLSENSOR"/>
</dbReference>
<dbReference type="Proteomes" id="UP000234752">
    <property type="component" value="Chromosome eg_1"/>
</dbReference>
<dbReference type="Pfam" id="PF07695">
    <property type="entry name" value="7TMR-DISM_7TM"/>
    <property type="match status" value="1"/>
</dbReference>
<dbReference type="PANTHER" id="PTHR43065">
    <property type="entry name" value="SENSOR HISTIDINE KINASE"/>
    <property type="match status" value="1"/>
</dbReference>
<dbReference type="InterPro" id="IPR005467">
    <property type="entry name" value="His_kinase_dom"/>
</dbReference>
<keyword evidence="3" id="KW-0597">Phosphoprotein</keyword>
<keyword evidence="5" id="KW-1133">Transmembrane helix</keyword>
<evidence type="ECO:0000256" key="1">
    <source>
        <dbReference type="ARBA" id="ARBA00000085"/>
    </source>
</evidence>
<gene>
    <name evidence="6" type="ORF">C0V82_01660</name>
</gene>
<evidence type="ECO:0000313" key="6">
    <source>
        <dbReference type="EMBL" id="AUN29095.1"/>
    </source>
</evidence>
<dbReference type="InterPro" id="IPR036890">
    <property type="entry name" value="HATPase_C_sf"/>
</dbReference>
<dbReference type="InterPro" id="IPR004358">
    <property type="entry name" value="Sig_transdc_His_kin-like_C"/>
</dbReference>
<dbReference type="SMART" id="SM00388">
    <property type="entry name" value="HisKA"/>
    <property type="match status" value="1"/>
</dbReference>
<feature type="compositionally biased region" description="Low complexity" evidence="4">
    <location>
        <begin position="701"/>
        <end position="710"/>
    </location>
</feature>
<dbReference type="EC" id="2.7.13.3" evidence="2"/>
<dbReference type="EMBL" id="CP025611">
    <property type="protein sequence ID" value="AUN29095.1"/>
    <property type="molecule type" value="Genomic_DNA"/>
</dbReference>
<dbReference type="Gene3D" id="3.30.565.10">
    <property type="entry name" value="Histidine kinase-like ATPase, C-terminal domain"/>
    <property type="match status" value="1"/>
</dbReference>
<organism evidence="6 7">
    <name type="scientific">Niveispirillum cyanobacteriorum</name>
    <dbReference type="NCBI Taxonomy" id="1612173"/>
    <lineage>
        <taxon>Bacteria</taxon>
        <taxon>Pseudomonadati</taxon>
        <taxon>Pseudomonadota</taxon>
        <taxon>Alphaproteobacteria</taxon>
        <taxon>Rhodospirillales</taxon>
        <taxon>Azospirillaceae</taxon>
        <taxon>Niveispirillum</taxon>
    </lineage>
</organism>
<dbReference type="Gene3D" id="1.10.287.130">
    <property type="match status" value="1"/>
</dbReference>
<dbReference type="SMART" id="SM00387">
    <property type="entry name" value="HATPase_c"/>
    <property type="match status" value="1"/>
</dbReference>
<keyword evidence="5" id="KW-0472">Membrane</keyword>
<sequence length="728" mass="78555">MAVQRYLGHSGMMRWFWAPLVATLILSSLWVGLSAALTQRPLAVDGVLDLRGWDFRHDGQIFLEGDWQFWRDRLVTPAEITDGSAPPPALLDVPGRWTSQKVNGVPLNAEGIGTYHLRVLLPKDAPPLAMRHNQRFVAWNVLVNGERSIYAGNVGTDADSTDSAGQKAISAVGPIDGVLDITVQVAAFGGYGGIPRALLLGDADSMYGDWQQELAFRTAFLSVCLSIGLLYLILYVLRPRDRECLVFAVMSVAIALVQLTSNTPLGSEVLYSLPGQLLGFLNNVMFPFVWLSCLASAALLFPGSLRKGLAWPSFLFILAVPVASLWTLQFPWLLTWTATIGLILALMTLIAATGTAAKQRQPLALPMAIAWTVLGVSNLALVHRVGFTGIMEAGYCFMLFLQAALLIDRLRFMLDQAKQSNARLAALNGALEDQVADRTKHLSETVDRLQLAQDRLVQSEKLASLGRLVAGVAHEVNTPVGTALTTATHLAQQVEAAEEAMAAGTMTRRQLADFLTEVKEAANLLTTTVERTAAVVQSFKQIATERSDETRRRLDLHDLLMELRPAMEVRTDAPHVRFVMESKPGLVLETNGGALTQVLGQLLSNCMDHAFPGARPGMIRVAASLTQDGSVDLVVEDDGIGIDPDIRPRLFEPFTTTGRADGRTGLGLHMVYTLVAGPLGGTVSVTDRPDGGTLVQVRLPATPRTEAETASPPPTPNVGAAGMSAIIT</sequence>
<dbReference type="SUPFAM" id="SSF55874">
    <property type="entry name" value="ATPase domain of HSP90 chaperone/DNA topoisomerase II/histidine kinase"/>
    <property type="match status" value="1"/>
</dbReference>
<dbReference type="InterPro" id="IPR011623">
    <property type="entry name" value="7TMR_DISM_rcpt_extracell_dom1"/>
</dbReference>
<feature type="transmembrane region" description="Helical" evidence="5">
    <location>
        <begin position="363"/>
        <end position="381"/>
    </location>
</feature>
<name>A0A2K9NA99_9PROT</name>
<feature type="transmembrane region" description="Helical" evidence="5">
    <location>
        <begin position="214"/>
        <end position="237"/>
    </location>
</feature>
<dbReference type="Pfam" id="PF02518">
    <property type="entry name" value="HATPase_c"/>
    <property type="match status" value="1"/>
</dbReference>
<evidence type="ECO:0000256" key="5">
    <source>
        <dbReference type="SAM" id="Phobius"/>
    </source>
</evidence>
<dbReference type="InterPro" id="IPR003661">
    <property type="entry name" value="HisK_dim/P_dom"/>
</dbReference>
<evidence type="ECO:0000256" key="4">
    <source>
        <dbReference type="SAM" id="MobiDB-lite"/>
    </source>
</evidence>
<accession>A0A2K9NA99</accession>
<feature type="transmembrane region" description="Helical" evidence="5">
    <location>
        <begin position="308"/>
        <end position="326"/>
    </location>
</feature>
<keyword evidence="5" id="KW-0812">Transmembrane</keyword>
<feature type="transmembrane region" description="Helical" evidence="5">
    <location>
        <begin position="332"/>
        <end position="351"/>
    </location>
</feature>
<feature type="region of interest" description="Disordered" evidence="4">
    <location>
        <begin position="701"/>
        <end position="728"/>
    </location>
</feature>
<comment type="catalytic activity">
    <reaction evidence="1">
        <text>ATP + protein L-histidine = ADP + protein N-phospho-L-histidine.</text>
        <dbReference type="EC" id="2.7.13.3"/>
    </reaction>
</comment>
<evidence type="ECO:0000256" key="2">
    <source>
        <dbReference type="ARBA" id="ARBA00012438"/>
    </source>
</evidence>